<sequence>MREIQDSELLQHYLETFEIKPILNDELLPHLTLYSYNHGELICTQGDPYNHLYLLVKGKLKIFNTSPEGRTLILSFKTPLDVVGDIEYVQGTDFINTVEAVSEVHMIAIHHRWLKKFASDHTPLLKFLLNVITKKFYVKSSSLSFNLLYPVEVRFASYLLSVCFDEGDALYSGKLSTSHLIDAANLIGTSYRHLNRVIQQLSKEGLVERHKGFIEVKNREGLSELANHRNIYEK</sequence>
<dbReference type="STRING" id="1221500.ABE65_005735"/>
<dbReference type="KEGG" id="fpn:ABE65_005735"/>
<dbReference type="Gene3D" id="2.60.120.10">
    <property type="entry name" value="Jelly Rolls"/>
    <property type="match status" value="1"/>
</dbReference>
<dbReference type="Pfam" id="PF13545">
    <property type="entry name" value="HTH_Crp_2"/>
    <property type="match status" value="1"/>
</dbReference>
<dbReference type="GO" id="GO:0003677">
    <property type="term" value="F:DNA binding"/>
    <property type="evidence" value="ECO:0007669"/>
    <property type="project" value="UniProtKB-KW"/>
</dbReference>
<dbReference type="PROSITE" id="PS50042">
    <property type="entry name" value="CNMP_BINDING_3"/>
    <property type="match status" value="1"/>
</dbReference>
<dbReference type="PROSITE" id="PS51063">
    <property type="entry name" value="HTH_CRP_2"/>
    <property type="match status" value="1"/>
</dbReference>
<evidence type="ECO:0000256" key="2">
    <source>
        <dbReference type="ARBA" id="ARBA00023125"/>
    </source>
</evidence>
<dbReference type="GO" id="GO:0003700">
    <property type="term" value="F:DNA-binding transcription factor activity"/>
    <property type="evidence" value="ECO:0007669"/>
    <property type="project" value="TreeGrafter"/>
</dbReference>
<evidence type="ECO:0000259" key="6">
    <source>
        <dbReference type="PROSITE" id="PS51063"/>
    </source>
</evidence>
<evidence type="ECO:0000256" key="3">
    <source>
        <dbReference type="ARBA" id="ARBA00023159"/>
    </source>
</evidence>
<keyword evidence="2" id="KW-0238">DNA-binding</keyword>
<dbReference type="InterPro" id="IPR014710">
    <property type="entry name" value="RmlC-like_jellyroll"/>
</dbReference>
<dbReference type="Gene3D" id="1.10.10.10">
    <property type="entry name" value="Winged helix-like DNA-binding domain superfamily/Winged helix DNA-binding domain"/>
    <property type="match status" value="1"/>
</dbReference>
<feature type="domain" description="HTH crp-type" evidence="6">
    <location>
        <begin position="149"/>
        <end position="220"/>
    </location>
</feature>
<dbReference type="CDD" id="cd00038">
    <property type="entry name" value="CAP_ED"/>
    <property type="match status" value="1"/>
</dbReference>
<dbReference type="AlphaFoldDB" id="A0A160IK82"/>
<keyword evidence="8" id="KW-1185">Reference proteome</keyword>
<dbReference type="Pfam" id="PF00027">
    <property type="entry name" value="cNMP_binding"/>
    <property type="match status" value="1"/>
</dbReference>
<dbReference type="InterPro" id="IPR012318">
    <property type="entry name" value="HTH_CRP"/>
</dbReference>
<dbReference type="SUPFAM" id="SSF46785">
    <property type="entry name" value="Winged helix' DNA-binding domain"/>
    <property type="match status" value="1"/>
</dbReference>
<gene>
    <name evidence="7" type="ORF">ABE65_005735</name>
</gene>
<reference evidence="7 8" key="1">
    <citation type="submission" date="2016-04" db="EMBL/GenBank/DDBJ databases">
        <title>Complete genome sequence of Fictibacillus phosphorivorans G25-29, a strain toxic to nematodes.</title>
        <authorList>
            <person name="Zheng Z."/>
        </authorList>
    </citation>
    <scope>NUCLEOTIDE SEQUENCE [LARGE SCALE GENOMIC DNA]</scope>
    <source>
        <strain evidence="7 8">G25-29</strain>
    </source>
</reference>
<dbReference type="PANTHER" id="PTHR24567">
    <property type="entry name" value="CRP FAMILY TRANSCRIPTIONAL REGULATORY PROTEIN"/>
    <property type="match status" value="1"/>
</dbReference>
<feature type="domain" description="Cyclic nucleotide-binding" evidence="5">
    <location>
        <begin position="26"/>
        <end position="135"/>
    </location>
</feature>
<dbReference type="InterPro" id="IPR036390">
    <property type="entry name" value="WH_DNA-bd_sf"/>
</dbReference>
<dbReference type="PANTHER" id="PTHR24567:SF26">
    <property type="entry name" value="REGULATORY PROTEIN YEIL"/>
    <property type="match status" value="1"/>
</dbReference>
<dbReference type="InterPro" id="IPR036388">
    <property type="entry name" value="WH-like_DNA-bd_sf"/>
</dbReference>
<name>A0A160IK82_9BACL</name>
<evidence type="ECO:0000313" key="8">
    <source>
        <dbReference type="Proteomes" id="UP000076623"/>
    </source>
</evidence>
<evidence type="ECO:0000259" key="5">
    <source>
        <dbReference type="PROSITE" id="PS50042"/>
    </source>
</evidence>
<dbReference type="InterPro" id="IPR000595">
    <property type="entry name" value="cNMP-bd_dom"/>
</dbReference>
<dbReference type="Proteomes" id="UP000076623">
    <property type="component" value="Chromosome"/>
</dbReference>
<evidence type="ECO:0000313" key="7">
    <source>
        <dbReference type="EMBL" id="ANC76331.1"/>
    </source>
</evidence>
<evidence type="ECO:0000256" key="1">
    <source>
        <dbReference type="ARBA" id="ARBA00023015"/>
    </source>
</evidence>
<keyword evidence="1" id="KW-0805">Transcription regulation</keyword>
<dbReference type="EMBL" id="CP015378">
    <property type="protein sequence ID" value="ANC76331.1"/>
    <property type="molecule type" value="Genomic_DNA"/>
</dbReference>
<proteinExistence type="predicted"/>
<dbReference type="InterPro" id="IPR018490">
    <property type="entry name" value="cNMP-bd_dom_sf"/>
</dbReference>
<keyword evidence="4" id="KW-0804">Transcription</keyword>
<dbReference type="RefSeq" id="WP_066392283.1">
    <property type="nucleotide sequence ID" value="NZ_CP015378.1"/>
</dbReference>
<evidence type="ECO:0000256" key="4">
    <source>
        <dbReference type="ARBA" id="ARBA00023163"/>
    </source>
</evidence>
<protein>
    <submittedName>
        <fullName evidence="7">Crp/Fnr family transcriptional regulator</fullName>
    </submittedName>
</protein>
<accession>A0A160IK82</accession>
<dbReference type="InterPro" id="IPR050397">
    <property type="entry name" value="Env_Response_Regulators"/>
</dbReference>
<dbReference type="GO" id="GO:0005829">
    <property type="term" value="C:cytosol"/>
    <property type="evidence" value="ECO:0007669"/>
    <property type="project" value="TreeGrafter"/>
</dbReference>
<organism evidence="7 8">
    <name type="scientific">Fictibacillus phosphorivorans</name>
    <dbReference type="NCBI Taxonomy" id="1221500"/>
    <lineage>
        <taxon>Bacteria</taxon>
        <taxon>Bacillati</taxon>
        <taxon>Bacillota</taxon>
        <taxon>Bacilli</taxon>
        <taxon>Bacillales</taxon>
        <taxon>Fictibacillaceae</taxon>
        <taxon>Fictibacillus</taxon>
    </lineage>
</organism>
<keyword evidence="3" id="KW-0010">Activator</keyword>
<dbReference type="SUPFAM" id="SSF51206">
    <property type="entry name" value="cAMP-binding domain-like"/>
    <property type="match status" value="1"/>
</dbReference>